<keyword evidence="5" id="KW-0964">Secreted</keyword>
<dbReference type="InterPro" id="IPR037110">
    <property type="entry name" value="Betagal_dom2_sf"/>
</dbReference>
<dbReference type="RefSeq" id="XP_065956227.1">
    <property type="nucleotide sequence ID" value="XM_066100827.1"/>
</dbReference>
<dbReference type="PANTHER" id="PTHR23421">
    <property type="entry name" value="BETA-GALACTOSIDASE RELATED"/>
    <property type="match status" value="1"/>
</dbReference>
<reference evidence="16 17" key="1">
    <citation type="submission" date="2020-08" db="EMBL/GenBank/DDBJ databases">
        <title>The completed genome sequence of the pathogenic ascomycete fungus Penicillium digitatum.</title>
        <authorList>
            <person name="Wang M."/>
        </authorList>
    </citation>
    <scope>NUCLEOTIDE SEQUENCE [LARGE SCALE GENOMIC DNA]</scope>
    <source>
        <strain evidence="16 17">PdW03</strain>
    </source>
</reference>
<dbReference type="PROSITE" id="PS01182">
    <property type="entry name" value="GLYCOSYL_HYDROL_F35"/>
    <property type="match status" value="1"/>
</dbReference>
<dbReference type="SUPFAM" id="SSF117100">
    <property type="entry name" value="Beta-galactosidase LacA, domain 3"/>
    <property type="match status" value="1"/>
</dbReference>
<evidence type="ECO:0000256" key="14">
    <source>
        <dbReference type="RuleBase" id="RU003679"/>
    </source>
</evidence>
<dbReference type="FunFam" id="2.60.120.260:FF:000065">
    <property type="entry name" value="Beta-galactosidase A"/>
    <property type="match status" value="1"/>
</dbReference>
<evidence type="ECO:0000256" key="7">
    <source>
        <dbReference type="ARBA" id="ARBA00022801"/>
    </source>
</evidence>
<dbReference type="InterPro" id="IPR018954">
    <property type="entry name" value="Betagal_dom2"/>
</dbReference>
<dbReference type="Gene3D" id="2.60.390.10">
    <property type="entry name" value="Beta-galactosidase, domain 3"/>
    <property type="match status" value="1"/>
</dbReference>
<dbReference type="SUPFAM" id="SSF51445">
    <property type="entry name" value="(Trans)glycosidases"/>
    <property type="match status" value="1"/>
</dbReference>
<keyword evidence="7 13" id="KW-0378">Hydrolase</keyword>
<keyword evidence="9" id="KW-0325">Glycoprotein</keyword>
<dbReference type="EC" id="3.2.1.23" evidence="4 13"/>
<evidence type="ECO:0000313" key="16">
    <source>
        <dbReference type="EMBL" id="QQK41895.1"/>
    </source>
</evidence>
<dbReference type="PRINTS" id="PR00742">
    <property type="entry name" value="GLHYDRLASE35"/>
</dbReference>
<dbReference type="Gene3D" id="3.20.20.80">
    <property type="entry name" value="Glycosidases"/>
    <property type="match status" value="1"/>
</dbReference>
<evidence type="ECO:0000256" key="12">
    <source>
        <dbReference type="ARBA" id="ARBA00023326"/>
    </source>
</evidence>
<keyword evidence="12" id="KW-0624">Polysaccharide degradation</keyword>
<feature type="domain" description="Beta-galactosidase" evidence="15">
    <location>
        <begin position="396"/>
        <end position="576"/>
    </location>
</feature>
<sequence>MKLSSSWAVVGLAAQAAGAAISHSVNGFTITEHPDPVKRDLLQKYVTWDDKSLFVNGERLMLFSGEIHPYRLPVPSLWIDVLQKVKALGFNCVSFYTDWALLEGKPGEYTAEGVFALEPFFDAAKEAGIYLLARPGPHINAEVSGGGFPGWIQRVNGTLRTSDEAYLKATDNYVAHVAATLAKGQITNGGPIILYQPENEYSGACCGYTGFPDGAYMQYVEDQARKAGIVVPFINNDASPGGHNAPGTGKGAVDIYGHDSYPLGFDCANPSTWPAGNLPTNFYTTHMRQSPSTPYSLVEFQGGAFDPWGGVGFTKCAALLNHEFERVFYKNNLSFRVAFLNLYMIFGGTNWGNLGHPGGYTSYDYGSPITESRNITREKYSELKLIGNFAKVSPAYLVSTPGDLTTSKYTNSSDLAVTPLLGGNNTASSFFVIRHSDYASQASVDYQLNVPTSAGELIIPQLGGSLTLSGRDSKIHVVDYDVAGTNILYSSAEVFTWTKSGKSKILVLYGGPGEHHELAVSSESKASVIEGSSASITTKQMGKAVVIGWDVSTTRRIVQVGDLQIILLDRNSAYNYWVPQLPNNGTSPGYSSQKTAPSSLIVKAGYLVRTAYVQGNDLHLTADFNTTTPIEVIGAPSNTKSLIINGNQAQINVDKNGIWSSSVAYTAPTIDLPSLKSLEWKSIDTLPEIQSSYDDSAWVPANRPTKNSDHKLKTPTSLFSSDYSFHTGTLLFRGHFVATGDEKTFSVQTQGGSAFGSAVWLNESHIGSWAGISIDADHNGTYTLPALEKGMSYVFTVVIDNMGLNENWVVGEEQMKLPRGILNYELSDHSASDLSWKLTGNLGGEDYLDKVRGPLNEGGLYAERQGFHQTQPPTQNWKSDSPFDGLSAPGIKFYSASFDLNIEKGWDVPLYFNFGNTTSAAAYRVQLYVNGYQYAKYVNNIGPQTSFPVPEGILNYQGTNYLGLSLWVLESDGAKLESLDLVYTTPVLTTLKVESVDQPKYRMRQGAY</sequence>
<dbReference type="SMART" id="SM01029">
    <property type="entry name" value="BetaGal_dom2"/>
    <property type="match status" value="1"/>
</dbReference>
<organism evidence="16 17">
    <name type="scientific">Penicillium digitatum</name>
    <name type="common">Green mold</name>
    <dbReference type="NCBI Taxonomy" id="36651"/>
    <lineage>
        <taxon>Eukaryota</taxon>
        <taxon>Fungi</taxon>
        <taxon>Dikarya</taxon>
        <taxon>Ascomycota</taxon>
        <taxon>Pezizomycotina</taxon>
        <taxon>Eurotiomycetes</taxon>
        <taxon>Eurotiomycetidae</taxon>
        <taxon>Eurotiales</taxon>
        <taxon>Aspergillaceae</taxon>
        <taxon>Penicillium</taxon>
    </lineage>
</organism>
<dbReference type="GO" id="GO:0005576">
    <property type="term" value="C:extracellular region"/>
    <property type="evidence" value="ECO:0007669"/>
    <property type="project" value="UniProtKB-SubCell"/>
</dbReference>
<gene>
    <name evidence="16" type="ORF">Pdw03_4749</name>
</gene>
<evidence type="ECO:0000256" key="11">
    <source>
        <dbReference type="ARBA" id="ARBA00023295"/>
    </source>
</evidence>
<comment type="catalytic activity">
    <reaction evidence="1 13">
        <text>Hydrolysis of terminal non-reducing beta-D-galactose residues in beta-D-galactosides.</text>
        <dbReference type="EC" id="3.2.1.23"/>
    </reaction>
</comment>
<dbReference type="InterPro" id="IPR001944">
    <property type="entry name" value="Glycoside_Hdrlase_35"/>
</dbReference>
<evidence type="ECO:0000256" key="2">
    <source>
        <dbReference type="ARBA" id="ARBA00004613"/>
    </source>
</evidence>
<dbReference type="InterPro" id="IPR017853">
    <property type="entry name" value="GH"/>
</dbReference>
<evidence type="ECO:0000259" key="15">
    <source>
        <dbReference type="SMART" id="SM01029"/>
    </source>
</evidence>
<evidence type="ECO:0000256" key="3">
    <source>
        <dbReference type="ARBA" id="ARBA00009809"/>
    </source>
</evidence>
<keyword evidence="6" id="KW-0732">Signal</keyword>
<keyword evidence="10" id="KW-0119">Carbohydrate metabolism</keyword>
<keyword evidence="8" id="KW-1015">Disulfide bond</keyword>
<comment type="subcellular location">
    <subcellularLocation>
        <location evidence="2">Secreted</location>
    </subcellularLocation>
</comment>
<dbReference type="Pfam" id="PF10435">
    <property type="entry name" value="BetaGal_dom2"/>
    <property type="match status" value="1"/>
</dbReference>
<dbReference type="AlphaFoldDB" id="A0A7T6XIT8"/>
<dbReference type="Proteomes" id="UP000595662">
    <property type="component" value="Chromosome 1"/>
</dbReference>
<dbReference type="SUPFAM" id="SSF51011">
    <property type="entry name" value="Glycosyl hydrolase domain"/>
    <property type="match status" value="1"/>
</dbReference>
<dbReference type="InterPro" id="IPR019801">
    <property type="entry name" value="Glyco_hydro_35_CS"/>
</dbReference>
<evidence type="ECO:0000313" key="17">
    <source>
        <dbReference type="Proteomes" id="UP000595662"/>
    </source>
</evidence>
<dbReference type="FunFam" id="3.20.20.80:FF:000040">
    <property type="entry name" value="Beta-galactosidase A"/>
    <property type="match status" value="1"/>
</dbReference>
<evidence type="ECO:0000256" key="9">
    <source>
        <dbReference type="ARBA" id="ARBA00023180"/>
    </source>
</evidence>
<dbReference type="InterPro" id="IPR031330">
    <property type="entry name" value="Gly_Hdrlase_35_cat"/>
</dbReference>
<evidence type="ECO:0000256" key="8">
    <source>
        <dbReference type="ARBA" id="ARBA00023157"/>
    </source>
</evidence>
<dbReference type="Gene3D" id="2.60.120.260">
    <property type="entry name" value="Galactose-binding domain-like"/>
    <property type="match status" value="2"/>
</dbReference>
<dbReference type="FunFam" id="2.102.20.10:FF:000001">
    <property type="entry name" value="Beta-galactosidase A"/>
    <property type="match status" value="1"/>
</dbReference>
<dbReference type="InterPro" id="IPR008979">
    <property type="entry name" value="Galactose-bd-like_sf"/>
</dbReference>
<evidence type="ECO:0000256" key="10">
    <source>
        <dbReference type="ARBA" id="ARBA00023277"/>
    </source>
</evidence>
<protein>
    <recommendedName>
        <fullName evidence="4 13">Beta-galactosidase</fullName>
        <ecNumber evidence="4 13">3.2.1.23</ecNumber>
    </recommendedName>
</protein>
<accession>A0A7T6XIT8</accession>
<dbReference type="GO" id="GO:0004565">
    <property type="term" value="F:beta-galactosidase activity"/>
    <property type="evidence" value="ECO:0007669"/>
    <property type="project" value="UniProtKB-EC"/>
</dbReference>
<dbReference type="Gene3D" id="2.102.20.10">
    <property type="entry name" value="Beta-galactosidase, domain 2"/>
    <property type="match status" value="1"/>
</dbReference>
<dbReference type="InterPro" id="IPR036833">
    <property type="entry name" value="BetaGal_dom3_sf"/>
</dbReference>
<proteinExistence type="inferred from homology"/>
<dbReference type="SUPFAM" id="SSF49785">
    <property type="entry name" value="Galactose-binding domain-like"/>
    <property type="match status" value="2"/>
</dbReference>
<dbReference type="GeneID" id="26235006"/>
<comment type="similarity">
    <text evidence="3 14">Belongs to the glycosyl hydrolase 35 family.</text>
</comment>
<evidence type="ECO:0000256" key="1">
    <source>
        <dbReference type="ARBA" id="ARBA00001412"/>
    </source>
</evidence>
<dbReference type="Pfam" id="PF13364">
    <property type="entry name" value="BetaGal_ABD2"/>
    <property type="match status" value="2"/>
</dbReference>
<evidence type="ECO:0000256" key="6">
    <source>
        <dbReference type="ARBA" id="ARBA00022729"/>
    </source>
</evidence>
<evidence type="ECO:0000256" key="4">
    <source>
        <dbReference type="ARBA" id="ARBA00012756"/>
    </source>
</evidence>
<dbReference type="FunFam" id="2.60.390.10:FF:000001">
    <property type="entry name" value="Beta-galactosidase A"/>
    <property type="match status" value="1"/>
</dbReference>
<name>A0A7T6XIT8_PENDI</name>
<dbReference type="Pfam" id="PF01301">
    <property type="entry name" value="Glyco_hydro_35"/>
    <property type="match status" value="1"/>
</dbReference>
<dbReference type="FunFam" id="2.60.120.260:FF:000088">
    <property type="entry name" value="Beta-galactosidase A"/>
    <property type="match status" value="1"/>
</dbReference>
<dbReference type="InterPro" id="IPR025972">
    <property type="entry name" value="BetaGal_dom3"/>
</dbReference>
<keyword evidence="11 13" id="KW-0326">Glycosidase</keyword>
<dbReference type="GO" id="GO:0000272">
    <property type="term" value="P:polysaccharide catabolic process"/>
    <property type="evidence" value="ECO:0007669"/>
    <property type="project" value="UniProtKB-KW"/>
</dbReference>
<evidence type="ECO:0000256" key="13">
    <source>
        <dbReference type="RuleBase" id="RU000675"/>
    </source>
</evidence>
<dbReference type="Pfam" id="PF13363">
    <property type="entry name" value="BetaGal_dom3"/>
    <property type="match status" value="1"/>
</dbReference>
<evidence type="ECO:0000256" key="5">
    <source>
        <dbReference type="ARBA" id="ARBA00022525"/>
    </source>
</evidence>
<dbReference type="EMBL" id="CP060774">
    <property type="protein sequence ID" value="QQK41895.1"/>
    <property type="molecule type" value="Genomic_DNA"/>
</dbReference>
<dbReference type="InterPro" id="IPR025300">
    <property type="entry name" value="BetaGal_jelly_roll_dom"/>
</dbReference>
<dbReference type="VEuPathDB" id="FungiDB:PDIP_66900"/>